<keyword evidence="3" id="KW-0732">Signal</keyword>
<feature type="domain" description="RagB/SusD" evidence="6">
    <location>
        <begin position="374"/>
        <end position="490"/>
    </location>
</feature>
<dbReference type="PROSITE" id="PS51257">
    <property type="entry name" value="PROKAR_LIPOPROTEIN"/>
    <property type="match status" value="1"/>
</dbReference>
<dbReference type="Pfam" id="PF07980">
    <property type="entry name" value="SusD_RagB"/>
    <property type="match status" value="1"/>
</dbReference>
<keyword evidence="4" id="KW-0472">Membrane</keyword>
<dbReference type="Gene3D" id="1.25.40.390">
    <property type="match status" value="1"/>
</dbReference>
<evidence type="ECO:0000256" key="1">
    <source>
        <dbReference type="ARBA" id="ARBA00004442"/>
    </source>
</evidence>
<feature type="domain" description="SusD-like N-terminal" evidence="7">
    <location>
        <begin position="23"/>
        <end position="219"/>
    </location>
</feature>
<proteinExistence type="inferred from homology"/>
<evidence type="ECO:0000259" key="6">
    <source>
        <dbReference type="Pfam" id="PF07980"/>
    </source>
</evidence>
<dbReference type="GO" id="GO:0009279">
    <property type="term" value="C:cell outer membrane"/>
    <property type="evidence" value="ECO:0007669"/>
    <property type="project" value="UniProtKB-SubCell"/>
</dbReference>
<name>A0A9D1W8R2_9SPHI</name>
<sequence length="495" mass="56745">MRKIIIKISILFIIAMASGCKDYLDLPPKNQRAVASLSDVESVLAGYLDAFTRSNTQPIKGTMPIMTEAQNMMFEAYSDNIDFEANFSQYVNVQNIHADEKFYANKLLYNDFTTMEQIWNNHYEVIGFLNALIDECDELEGENEQEVKRVKGEMLVHRAYYIYKLQQYFAPMDKEDMGIPLYLHTGKEVMGVEMKRRPSSEVYSAIISDLNLALEYIDEAGKKSGFNIFYDKRFINNLLSQVYWFKAASSAKADSDYKNAATHAKAAIEGVEMYVPKSLIEFQNIRRNLNPEYPSVYMQSVAFGTVAPIYGSTFDYLGFAPSNLKVSDDLRELFEEDEYRTEAYFNGPALSSAWPDGMANGQKYVRMNLFAPEEAYLVLAESLLHTGQQGQAMDVLNTFKAFRGASEKSGLSEEELQQEIINERRKEFFCDTDKRWIDLKRYKIGNIKRTLEFFGKEYTVEVTPGDFHSTLPVPLSEIQENPNIVPHEGWDPIVF</sequence>
<organism evidence="8 9">
    <name type="scientific">Candidatus Sphingobacterium stercoripullorum</name>
    <dbReference type="NCBI Taxonomy" id="2838759"/>
    <lineage>
        <taxon>Bacteria</taxon>
        <taxon>Pseudomonadati</taxon>
        <taxon>Bacteroidota</taxon>
        <taxon>Sphingobacteriia</taxon>
        <taxon>Sphingobacteriales</taxon>
        <taxon>Sphingobacteriaceae</taxon>
        <taxon>Sphingobacterium</taxon>
    </lineage>
</organism>
<dbReference type="EMBL" id="DXEZ01000156">
    <property type="protein sequence ID" value="HIX54495.1"/>
    <property type="molecule type" value="Genomic_DNA"/>
</dbReference>
<dbReference type="InterPro" id="IPR011990">
    <property type="entry name" value="TPR-like_helical_dom_sf"/>
</dbReference>
<comment type="subcellular location">
    <subcellularLocation>
        <location evidence="1">Cell outer membrane</location>
    </subcellularLocation>
</comment>
<protein>
    <submittedName>
        <fullName evidence="8">RagB/SusD family nutrient uptake outer membrane protein</fullName>
    </submittedName>
</protein>
<reference evidence="8" key="1">
    <citation type="journal article" date="2021" name="PeerJ">
        <title>Extensive microbial diversity within the chicken gut microbiome revealed by metagenomics and culture.</title>
        <authorList>
            <person name="Gilroy R."/>
            <person name="Ravi A."/>
            <person name="Getino M."/>
            <person name="Pursley I."/>
            <person name="Horton D.L."/>
            <person name="Alikhan N.F."/>
            <person name="Baker D."/>
            <person name="Gharbi K."/>
            <person name="Hall N."/>
            <person name="Watson M."/>
            <person name="Adriaenssens E.M."/>
            <person name="Foster-Nyarko E."/>
            <person name="Jarju S."/>
            <person name="Secka A."/>
            <person name="Antonio M."/>
            <person name="Oren A."/>
            <person name="Chaudhuri R.R."/>
            <person name="La Ragione R."/>
            <person name="Hildebrand F."/>
            <person name="Pallen M.J."/>
        </authorList>
    </citation>
    <scope>NUCLEOTIDE SEQUENCE</scope>
    <source>
        <strain evidence="8">1719</strain>
    </source>
</reference>
<dbReference type="InterPro" id="IPR033985">
    <property type="entry name" value="SusD-like_N"/>
</dbReference>
<evidence type="ECO:0000256" key="3">
    <source>
        <dbReference type="ARBA" id="ARBA00022729"/>
    </source>
</evidence>
<evidence type="ECO:0000259" key="7">
    <source>
        <dbReference type="Pfam" id="PF14322"/>
    </source>
</evidence>
<evidence type="ECO:0000256" key="5">
    <source>
        <dbReference type="ARBA" id="ARBA00023237"/>
    </source>
</evidence>
<dbReference type="AlphaFoldDB" id="A0A9D1W8R2"/>
<evidence type="ECO:0000256" key="2">
    <source>
        <dbReference type="ARBA" id="ARBA00006275"/>
    </source>
</evidence>
<accession>A0A9D1W8R2</accession>
<reference evidence="8" key="2">
    <citation type="submission" date="2021-04" db="EMBL/GenBank/DDBJ databases">
        <authorList>
            <person name="Gilroy R."/>
        </authorList>
    </citation>
    <scope>NUCLEOTIDE SEQUENCE</scope>
    <source>
        <strain evidence="8">1719</strain>
    </source>
</reference>
<dbReference type="SUPFAM" id="SSF48452">
    <property type="entry name" value="TPR-like"/>
    <property type="match status" value="1"/>
</dbReference>
<keyword evidence="5" id="KW-0998">Cell outer membrane</keyword>
<gene>
    <name evidence="8" type="ORF">H9853_05665</name>
</gene>
<evidence type="ECO:0000256" key="4">
    <source>
        <dbReference type="ARBA" id="ARBA00023136"/>
    </source>
</evidence>
<evidence type="ECO:0000313" key="9">
    <source>
        <dbReference type="Proteomes" id="UP000824156"/>
    </source>
</evidence>
<evidence type="ECO:0000313" key="8">
    <source>
        <dbReference type="EMBL" id="HIX54495.1"/>
    </source>
</evidence>
<comment type="caution">
    <text evidence="8">The sequence shown here is derived from an EMBL/GenBank/DDBJ whole genome shotgun (WGS) entry which is preliminary data.</text>
</comment>
<dbReference type="InterPro" id="IPR012944">
    <property type="entry name" value="SusD_RagB_dom"/>
</dbReference>
<dbReference type="Proteomes" id="UP000824156">
    <property type="component" value="Unassembled WGS sequence"/>
</dbReference>
<dbReference type="Pfam" id="PF14322">
    <property type="entry name" value="SusD-like_3"/>
    <property type="match status" value="1"/>
</dbReference>
<comment type="similarity">
    <text evidence="2">Belongs to the SusD family.</text>
</comment>